<evidence type="ECO:0000313" key="3">
    <source>
        <dbReference type="Proteomes" id="UP000291084"/>
    </source>
</evidence>
<feature type="compositionally biased region" description="Polar residues" evidence="1">
    <location>
        <begin position="95"/>
        <end position="113"/>
    </location>
</feature>
<accession>A0A0S3SQ69</accession>
<feature type="compositionally biased region" description="Low complexity" evidence="1">
    <location>
        <begin position="137"/>
        <end position="148"/>
    </location>
</feature>
<keyword evidence="3" id="KW-1185">Reference proteome</keyword>
<feature type="region of interest" description="Disordered" evidence="1">
    <location>
        <begin position="463"/>
        <end position="489"/>
    </location>
</feature>
<evidence type="ECO:0000256" key="1">
    <source>
        <dbReference type="SAM" id="MobiDB-lite"/>
    </source>
</evidence>
<organism evidence="2 3">
    <name type="scientific">Vigna angularis var. angularis</name>
    <dbReference type="NCBI Taxonomy" id="157739"/>
    <lineage>
        <taxon>Eukaryota</taxon>
        <taxon>Viridiplantae</taxon>
        <taxon>Streptophyta</taxon>
        <taxon>Embryophyta</taxon>
        <taxon>Tracheophyta</taxon>
        <taxon>Spermatophyta</taxon>
        <taxon>Magnoliopsida</taxon>
        <taxon>eudicotyledons</taxon>
        <taxon>Gunneridae</taxon>
        <taxon>Pentapetalae</taxon>
        <taxon>rosids</taxon>
        <taxon>fabids</taxon>
        <taxon>Fabales</taxon>
        <taxon>Fabaceae</taxon>
        <taxon>Papilionoideae</taxon>
        <taxon>50 kb inversion clade</taxon>
        <taxon>NPAAA clade</taxon>
        <taxon>indigoferoid/millettioid clade</taxon>
        <taxon>Phaseoleae</taxon>
        <taxon>Vigna</taxon>
    </lineage>
</organism>
<feature type="compositionally biased region" description="Low complexity" evidence="1">
    <location>
        <begin position="191"/>
        <end position="202"/>
    </location>
</feature>
<feature type="compositionally biased region" description="Basic and acidic residues" evidence="1">
    <location>
        <begin position="168"/>
        <end position="182"/>
    </location>
</feature>
<dbReference type="OrthoDB" id="1435678at2759"/>
<reference evidence="2 3" key="1">
    <citation type="journal article" date="2015" name="Sci. Rep.">
        <title>The power of single molecule real-time sequencing technology in the de novo assembly of a eukaryotic genome.</title>
        <authorList>
            <person name="Sakai H."/>
            <person name="Naito K."/>
            <person name="Ogiso-Tanaka E."/>
            <person name="Takahashi Y."/>
            <person name="Iseki K."/>
            <person name="Muto C."/>
            <person name="Satou K."/>
            <person name="Teruya K."/>
            <person name="Shiroma A."/>
            <person name="Shimoji M."/>
            <person name="Hirano T."/>
            <person name="Itoh T."/>
            <person name="Kaga A."/>
            <person name="Tomooka N."/>
        </authorList>
    </citation>
    <scope>NUCLEOTIDE SEQUENCE [LARGE SCALE GENOMIC DNA]</scope>
    <source>
        <strain evidence="3">cv. Shumari</strain>
    </source>
</reference>
<proteinExistence type="predicted"/>
<gene>
    <name evidence="2" type="primary">Vigan.08G166000</name>
    <name evidence="2" type="ORF">VIGAN_08166000</name>
</gene>
<feature type="region of interest" description="Disordered" evidence="1">
    <location>
        <begin position="279"/>
        <end position="361"/>
    </location>
</feature>
<protein>
    <submittedName>
        <fullName evidence="2">Uncharacterized protein</fullName>
    </submittedName>
</protein>
<dbReference type="AlphaFoldDB" id="A0A0S3SQ69"/>
<sequence>MALFGFRYQSATISTYNTSSVVRSETVAKPFSPFVPKYKSGGYSDEYVGNKKLVPVGRRPYEYESDDEWKHERRTNPPHHASASPHQLDSPRSIPVTSPHSGHFSQPKPTATTVYADPGDYNTKVKYKPKPTSTPVYDDGYGTDYGDYNNKQRYKPKPTSGPVYNDGHGADYGDYNNKERYKPKPTSSPVYNDGYGADYGDYNNKERYKPKPTFSPVYNDGYGTDDGDYNNKERYTPKSPDVPVYYDGYGADCGDYNNKEGYKPKVSDTPVYNNGYGADYGDYSNKEGYKPIPKPSGTPVYNDGYGGDYGSYNNKEGYKPKSSGSPVKNNGYGDDYGTVNNKERSKPKPTESPVYNDGYGGDHGNYEWSKPKSIPVYKNNGYGVGGASPTGGDYGGYGNYPNKVVGPGPKIMETPKKGTPISKPMNDIDEAIELLKKEGAMINGNEKKMNLVDETEKLKKIATKAPESPAKGNSRFSSQRPLFNFNDVKRPDYGVIDHKEAERRFNGMTI</sequence>
<dbReference type="Proteomes" id="UP000291084">
    <property type="component" value="Chromosome 8"/>
</dbReference>
<dbReference type="EMBL" id="AP015041">
    <property type="protein sequence ID" value="BAT95004.1"/>
    <property type="molecule type" value="Genomic_DNA"/>
</dbReference>
<evidence type="ECO:0000313" key="2">
    <source>
        <dbReference type="EMBL" id="BAT95004.1"/>
    </source>
</evidence>
<name>A0A0S3SQ69_PHAAN</name>
<feature type="region of interest" description="Disordered" evidence="1">
    <location>
        <begin position="65"/>
        <end position="243"/>
    </location>
</feature>